<feature type="compositionally biased region" description="Low complexity" evidence="1">
    <location>
        <begin position="20"/>
        <end position="32"/>
    </location>
</feature>
<accession>A0A1I7LBT9</accession>
<reference evidence="3" key="1">
    <citation type="submission" date="2016-10" db="EMBL/GenBank/DDBJ databases">
        <authorList>
            <person name="Varghese N."/>
            <person name="Submissions S."/>
        </authorList>
    </citation>
    <scope>NUCLEOTIDE SEQUENCE [LARGE SCALE GENOMIC DNA]</scope>
    <source>
        <strain evidence="3">CGMCC 1.11014</strain>
    </source>
</reference>
<proteinExistence type="predicted"/>
<dbReference type="RefSeq" id="WP_093558046.1">
    <property type="nucleotide sequence ID" value="NZ_FPBO01000026.1"/>
</dbReference>
<feature type="region of interest" description="Disordered" evidence="1">
    <location>
        <begin position="1"/>
        <end position="32"/>
    </location>
</feature>
<dbReference type="SUPFAM" id="SSF58104">
    <property type="entry name" value="Methyl-accepting chemotaxis protein (MCP) signaling domain"/>
    <property type="match status" value="1"/>
</dbReference>
<dbReference type="STRING" id="1035707.SAMN05216552_102666"/>
<dbReference type="EMBL" id="FPBO01000026">
    <property type="protein sequence ID" value="SFV07182.1"/>
    <property type="molecule type" value="Genomic_DNA"/>
</dbReference>
<dbReference type="Proteomes" id="UP000199391">
    <property type="component" value="Unassembled WGS sequence"/>
</dbReference>
<organism evidence="2 3">
    <name type="scientific">Pseudoduganella namucuonensis</name>
    <dbReference type="NCBI Taxonomy" id="1035707"/>
    <lineage>
        <taxon>Bacteria</taxon>
        <taxon>Pseudomonadati</taxon>
        <taxon>Pseudomonadota</taxon>
        <taxon>Betaproteobacteria</taxon>
        <taxon>Burkholderiales</taxon>
        <taxon>Oxalobacteraceae</taxon>
        <taxon>Telluria group</taxon>
        <taxon>Pseudoduganella</taxon>
    </lineage>
</organism>
<name>A0A1I7LBT9_9BURK</name>
<evidence type="ECO:0000313" key="2">
    <source>
        <dbReference type="EMBL" id="SFV07182.1"/>
    </source>
</evidence>
<sequence length="70" mass="7324">MSETVSSVERLTHRASRNTSSAHQASSLAQSACTVAVRGGEVAGRVVATMREIHDSSDGQNQPLSTVTDP</sequence>
<protein>
    <submittedName>
        <fullName evidence="2">Methyl-accepting chemotaxis protein</fullName>
    </submittedName>
</protein>
<evidence type="ECO:0000313" key="3">
    <source>
        <dbReference type="Proteomes" id="UP000199391"/>
    </source>
</evidence>
<dbReference type="AlphaFoldDB" id="A0A1I7LBT9"/>
<gene>
    <name evidence="2" type="ORF">SAMN05216552_102666</name>
</gene>
<evidence type="ECO:0000256" key="1">
    <source>
        <dbReference type="SAM" id="MobiDB-lite"/>
    </source>
</evidence>
<keyword evidence="3" id="KW-1185">Reference proteome</keyword>